<dbReference type="RefSeq" id="WP_110792695.1">
    <property type="nucleotide sequence ID" value="NZ_QJRY01000006.1"/>
</dbReference>
<dbReference type="CDD" id="cd15482">
    <property type="entry name" value="Sialidase_non-viral"/>
    <property type="match status" value="1"/>
</dbReference>
<evidence type="ECO:0000313" key="2">
    <source>
        <dbReference type="EMBL" id="PYB71749.1"/>
    </source>
</evidence>
<keyword evidence="2" id="KW-0378">Hydrolase</keyword>
<feature type="domain" description="Sialidase" evidence="1">
    <location>
        <begin position="44"/>
        <end position="371"/>
    </location>
</feature>
<dbReference type="GO" id="GO:0016787">
    <property type="term" value="F:hydrolase activity"/>
    <property type="evidence" value="ECO:0007669"/>
    <property type="project" value="UniProtKB-KW"/>
</dbReference>
<dbReference type="SUPFAM" id="SSF50939">
    <property type="entry name" value="Sialidases"/>
    <property type="match status" value="1"/>
</dbReference>
<dbReference type="PANTHER" id="PTHR43752:SF2">
    <property type="entry name" value="BNR_ASP-BOX REPEAT FAMILY PROTEIN"/>
    <property type="match status" value="1"/>
</dbReference>
<comment type="caution">
    <text evidence="2">The sequence shown here is derived from an EMBL/GenBank/DDBJ whole genome shotgun (WGS) entry which is preliminary data.</text>
</comment>
<dbReference type="EMBL" id="QJRY01000006">
    <property type="protein sequence ID" value="PYB71749.1"/>
    <property type="molecule type" value="Genomic_DNA"/>
</dbReference>
<dbReference type="InterPro" id="IPR011040">
    <property type="entry name" value="Sialidase"/>
</dbReference>
<gene>
    <name evidence="2" type="ORF">DMY87_16200</name>
</gene>
<reference evidence="2 3" key="1">
    <citation type="submission" date="2018-06" db="EMBL/GenBank/DDBJ databases">
        <title>Rhizobium wuzhouense sp. nov., isolated from roots of Oryza officinalis.</title>
        <authorList>
            <person name="Yuan T."/>
        </authorList>
    </citation>
    <scope>NUCLEOTIDE SEQUENCE [LARGE SCALE GENOMIC DNA]</scope>
    <source>
        <strain evidence="2 3">W44</strain>
    </source>
</reference>
<evidence type="ECO:0000259" key="1">
    <source>
        <dbReference type="Pfam" id="PF13088"/>
    </source>
</evidence>
<dbReference type="InterPro" id="IPR036278">
    <property type="entry name" value="Sialidase_sf"/>
</dbReference>
<protein>
    <submittedName>
        <fullName evidence="2">Glycosyl hydrolase</fullName>
    </submittedName>
</protein>
<organism evidence="2 3">
    <name type="scientific">Rhizobium wuzhouense</name>
    <dbReference type="NCBI Taxonomy" id="1986026"/>
    <lineage>
        <taxon>Bacteria</taxon>
        <taxon>Pseudomonadati</taxon>
        <taxon>Pseudomonadota</taxon>
        <taxon>Alphaproteobacteria</taxon>
        <taxon>Hyphomicrobiales</taxon>
        <taxon>Rhizobiaceae</taxon>
        <taxon>Rhizobium/Agrobacterium group</taxon>
        <taxon>Rhizobium</taxon>
    </lineage>
</organism>
<dbReference type="PANTHER" id="PTHR43752">
    <property type="entry name" value="BNR/ASP-BOX REPEAT FAMILY PROTEIN"/>
    <property type="match status" value="1"/>
</dbReference>
<dbReference type="Pfam" id="PF13088">
    <property type="entry name" value="BNR_2"/>
    <property type="match status" value="1"/>
</dbReference>
<dbReference type="Gene3D" id="2.120.10.10">
    <property type="match status" value="1"/>
</dbReference>
<evidence type="ECO:0000313" key="3">
    <source>
        <dbReference type="Proteomes" id="UP000247536"/>
    </source>
</evidence>
<keyword evidence="3" id="KW-1185">Reference proteome</keyword>
<sequence length="396" mass="42957">MTPDDIARRMTGALATIDAVRTEAYLPSPMVQNHASFLHMQADGSLICAWFGGSLEGKSDISIYASVLAQGADSWGPPQRLSADPDHSEQNPVLFAAPDGRLLLFHTSQPSGNQDECRIRMTEVTTDATNPTRLTAAEGHYLDLPRGSFVRAPVVIRTDGAWLLPIFRCIPRPGQKWNGSHDTAAVGVSEDGGTSWRLEELDQSTGCVHMSPVTPGENTIAAFFRRRQADFVYRTESADEGRSWSNPAPTDLPNNNSSIAAIALNDGRVAIICNPVNAAASPDRRTSLYDELGEEDDRPEADPTGGCAPIWGVPRAPVTVCISSDGGLTFPQRIVIEDGPGTCLSNDSTDGRNKEMSYPWLLAGQDGSLHIAYTYHRRAIKYVRLAPGWDRPENGE</sequence>
<proteinExistence type="predicted"/>
<accession>A0ABX5NP19</accession>
<name>A0ABX5NP19_9HYPH</name>
<dbReference type="Proteomes" id="UP000247536">
    <property type="component" value="Unassembled WGS sequence"/>
</dbReference>